<organism evidence="1 2">
    <name type="scientific">Ensete ventricosum</name>
    <name type="common">Abyssinian banana</name>
    <name type="synonym">Musa ensete</name>
    <dbReference type="NCBI Taxonomy" id="4639"/>
    <lineage>
        <taxon>Eukaryota</taxon>
        <taxon>Viridiplantae</taxon>
        <taxon>Streptophyta</taxon>
        <taxon>Embryophyta</taxon>
        <taxon>Tracheophyta</taxon>
        <taxon>Spermatophyta</taxon>
        <taxon>Magnoliopsida</taxon>
        <taxon>Liliopsida</taxon>
        <taxon>Zingiberales</taxon>
        <taxon>Musaceae</taxon>
        <taxon>Ensete</taxon>
    </lineage>
</organism>
<dbReference type="Proteomes" id="UP000287651">
    <property type="component" value="Unassembled WGS sequence"/>
</dbReference>
<comment type="caution">
    <text evidence="1">The sequence shown here is derived from an EMBL/GenBank/DDBJ whole genome shotgun (WGS) entry which is preliminary data.</text>
</comment>
<evidence type="ECO:0000313" key="1">
    <source>
        <dbReference type="EMBL" id="RRT67190.1"/>
    </source>
</evidence>
<evidence type="ECO:0000313" key="2">
    <source>
        <dbReference type="Proteomes" id="UP000287651"/>
    </source>
</evidence>
<sequence length="125" mass="14016">MHYYCPLDLPLPFPTHPLNSVQHLGHLSPVNSSRVHHAATKPCVVINPSLEQHLLRSLPRSPVFGHTKHLLREDEEAGELLLAFHGEPTLSFYAGCKPPVGAVVCRLCRLSCVLSWGWWLYSSFV</sequence>
<protein>
    <submittedName>
        <fullName evidence="1">Uncharacterized protein</fullName>
    </submittedName>
</protein>
<accession>A0A426ZTD1</accession>
<proteinExistence type="predicted"/>
<reference evidence="1 2" key="1">
    <citation type="journal article" date="2014" name="Agronomy (Basel)">
        <title>A Draft Genome Sequence for Ensete ventricosum, the Drought-Tolerant Tree Against Hunger.</title>
        <authorList>
            <person name="Harrison J."/>
            <person name="Moore K.A."/>
            <person name="Paszkiewicz K."/>
            <person name="Jones T."/>
            <person name="Grant M."/>
            <person name="Ambacheew D."/>
            <person name="Muzemil S."/>
            <person name="Studholme D.J."/>
        </authorList>
    </citation>
    <scope>NUCLEOTIDE SEQUENCE [LARGE SCALE GENOMIC DNA]</scope>
</reference>
<gene>
    <name evidence="1" type="ORF">B296_00025296</name>
</gene>
<name>A0A426ZTD1_ENSVE</name>
<dbReference type="AlphaFoldDB" id="A0A426ZTD1"/>
<dbReference type="EMBL" id="AMZH03005126">
    <property type="protein sequence ID" value="RRT67190.1"/>
    <property type="molecule type" value="Genomic_DNA"/>
</dbReference>